<name>A0A813X624_9BILA</name>
<keyword evidence="11" id="KW-0449">Lipoprotein</keyword>
<dbReference type="InterPro" id="IPR012945">
    <property type="entry name" value="Tubulin-bd_cofactor_C_dom"/>
</dbReference>
<evidence type="ECO:0000256" key="5">
    <source>
        <dbReference type="ARBA" id="ARBA00022475"/>
    </source>
</evidence>
<comment type="subcellular location">
    <subcellularLocation>
        <location evidence="1">Cell membrane</location>
        <topology evidence="1">Lipid-anchor</topology>
        <orientation evidence="1">Cytoplasmic side</orientation>
    </subcellularLocation>
</comment>
<keyword evidence="6" id="KW-0519">Myristate</keyword>
<keyword evidence="9" id="KW-0472">Membrane</keyword>
<keyword evidence="8 12" id="KW-0342">GTP-binding</keyword>
<dbReference type="InterPro" id="IPR006599">
    <property type="entry name" value="CARP_motif"/>
</dbReference>
<evidence type="ECO:0000256" key="2">
    <source>
        <dbReference type="ARBA" id="ARBA00008848"/>
    </source>
</evidence>
<protein>
    <recommendedName>
        <fullName evidence="3 12">Protein XRP2</fullName>
    </recommendedName>
</protein>
<dbReference type="GO" id="GO:1990075">
    <property type="term" value="C:periciliary membrane compartment"/>
    <property type="evidence" value="ECO:0007669"/>
    <property type="project" value="TreeGrafter"/>
</dbReference>
<proteinExistence type="inferred from homology"/>
<comment type="function">
    <text evidence="12">Acts as a GTPase-activating protein (GAP) for tubulin in concert with tubulin-specific chaperone C, but does not enhance tubulin heterodimerization.</text>
</comment>
<evidence type="ECO:0000256" key="13">
    <source>
        <dbReference type="PIRSR" id="PIRSR037947-1"/>
    </source>
</evidence>
<keyword evidence="10" id="KW-0564">Palmitate</keyword>
<sequence>MGCLFTSPYSPLYYLFPPAKSQSLEEQPKVYSWDVRERVDPKDYMIENKQNDVFIKLPGSINGMQFIIQNLENCVVYLFDNVAQVSIDDCKNCKFFIGPSKGSVFIRDCSDCNLATVCQQFRTRDCKRITTFLSCGTQPIIESSTSMKFSCLTINYAQLTEQLKNAKISIFNNNWNNIHDFTPVPGELNYSFLSQTYQLIDYVPLPDKFTCNQLKLTFSKTDTLIPLTLGISNRPTSESVLVVYFPNDSTDQAQQNQEIQASQLINEIKNNYSHILLVQAKKYNLSELSAENVFGTKSFNDYLKNGPIIGLEFNGNDASRQCHELVESLKLKPVFVSCPSSNLMHQIDTFYNFADMQMSV</sequence>
<keyword evidence="4 12" id="KW-0343">GTPase activation</keyword>
<dbReference type="PANTHER" id="PTHR15440:SF0">
    <property type="entry name" value="PROTEIN XRP2"/>
    <property type="match status" value="1"/>
</dbReference>
<comment type="similarity">
    <text evidence="2 12">Belongs to the TBCC family.</text>
</comment>
<evidence type="ECO:0000313" key="15">
    <source>
        <dbReference type="EMBL" id="CAF0871134.1"/>
    </source>
</evidence>
<accession>A0A813X624</accession>
<dbReference type="InterPro" id="IPR036850">
    <property type="entry name" value="NDK-like_dom_sf"/>
</dbReference>
<evidence type="ECO:0000256" key="4">
    <source>
        <dbReference type="ARBA" id="ARBA00022468"/>
    </source>
</evidence>
<evidence type="ECO:0000256" key="12">
    <source>
        <dbReference type="PIRNR" id="PIRNR037947"/>
    </source>
</evidence>
<dbReference type="Pfam" id="PF07986">
    <property type="entry name" value="TBCC"/>
    <property type="match status" value="1"/>
</dbReference>
<dbReference type="InterPro" id="IPR039093">
    <property type="entry name" value="XRP2"/>
</dbReference>
<evidence type="ECO:0000256" key="8">
    <source>
        <dbReference type="ARBA" id="ARBA00023134"/>
    </source>
</evidence>
<comment type="caution">
    <text evidence="15">The sequence shown here is derived from an EMBL/GenBank/DDBJ whole genome shotgun (WGS) entry which is preliminary data.</text>
</comment>
<reference evidence="15" key="1">
    <citation type="submission" date="2021-02" db="EMBL/GenBank/DDBJ databases">
        <authorList>
            <person name="Nowell W R."/>
        </authorList>
    </citation>
    <scope>NUCLEOTIDE SEQUENCE</scope>
    <source>
        <strain evidence="15">Ploen Becks lab</strain>
    </source>
</reference>
<dbReference type="GO" id="GO:0006892">
    <property type="term" value="P:post-Golgi vesicle-mediated transport"/>
    <property type="evidence" value="ECO:0007669"/>
    <property type="project" value="TreeGrafter"/>
</dbReference>
<evidence type="ECO:0000259" key="14">
    <source>
        <dbReference type="PROSITE" id="PS51329"/>
    </source>
</evidence>
<evidence type="ECO:0000256" key="10">
    <source>
        <dbReference type="ARBA" id="ARBA00023139"/>
    </source>
</evidence>
<dbReference type="InterPro" id="IPR017901">
    <property type="entry name" value="C-CAP_CF_C-like"/>
</dbReference>
<dbReference type="Proteomes" id="UP000663879">
    <property type="component" value="Unassembled WGS sequence"/>
</dbReference>
<dbReference type="PROSITE" id="PS51329">
    <property type="entry name" value="C_CAP_COFACTOR_C"/>
    <property type="match status" value="1"/>
</dbReference>
<evidence type="ECO:0000256" key="11">
    <source>
        <dbReference type="ARBA" id="ARBA00023288"/>
    </source>
</evidence>
<dbReference type="AlphaFoldDB" id="A0A813X624"/>
<gene>
    <name evidence="15" type="ORF">OXX778_LOCUS9935</name>
</gene>
<evidence type="ECO:0000256" key="7">
    <source>
        <dbReference type="ARBA" id="ARBA00022741"/>
    </source>
</evidence>
<dbReference type="GO" id="GO:0005096">
    <property type="term" value="F:GTPase activator activity"/>
    <property type="evidence" value="ECO:0007669"/>
    <property type="project" value="UniProtKB-UniRule"/>
</dbReference>
<dbReference type="PANTHER" id="PTHR15440">
    <property type="entry name" value="XRP2 PROTEIN"/>
    <property type="match status" value="1"/>
</dbReference>
<dbReference type="Gene3D" id="2.160.20.70">
    <property type="match status" value="1"/>
</dbReference>
<feature type="domain" description="C-CAP/cofactor C-like" evidence="14">
    <location>
        <begin position="28"/>
        <end position="183"/>
    </location>
</feature>
<dbReference type="EMBL" id="CAJNOC010001515">
    <property type="protein sequence ID" value="CAF0871134.1"/>
    <property type="molecule type" value="Genomic_DNA"/>
</dbReference>
<dbReference type="OrthoDB" id="194775at2759"/>
<feature type="binding site" evidence="13">
    <location>
        <begin position="119"/>
        <end position="122"/>
    </location>
    <ligand>
        <name>GTP</name>
        <dbReference type="ChEBI" id="CHEBI:37565"/>
    </ligand>
</feature>
<dbReference type="Gene3D" id="3.30.70.141">
    <property type="entry name" value="Nucleoside diphosphate kinase-like domain"/>
    <property type="match status" value="1"/>
</dbReference>
<dbReference type="GO" id="GO:0005929">
    <property type="term" value="C:cilium"/>
    <property type="evidence" value="ECO:0007669"/>
    <property type="project" value="TreeGrafter"/>
</dbReference>
<organism evidence="15 16">
    <name type="scientific">Brachionus calyciflorus</name>
    <dbReference type="NCBI Taxonomy" id="104777"/>
    <lineage>
        <taxon>Eukaryota</taxon>
        <taxon>Metazoa</taxon>
        <taxon>Spiralia</taxon>
        <taxon>Gnathifera</taxon>
        <taxon>Rotifera</taxon>
        <taxon>Eurotatoria</taxon>
        <taxon>Monogononta</taxon>
        <taxon>Pseudotrocha</taxon>
        <taxon>Ploima</taxon>
        <taxon>Brachionidae</taxon>
        <taxon>Brachionus</taxon>
    </lineage>
</organism>
<evidence type="ECO:0000256" key="3">
    <source>
        <dbReference type="ARBA" id="ARBA00015771"/>
    </source>
</evidence>
<feature type="binding site" evidence="13">
    <location>
        <begin position="102"/>
        <end position="103"/>
    </location>
    <ligand>
        <name>GTP</name>
        <dbReference type="ChEBI" id="CHEBI:37565"/>
    </ligand>
</feature>
<dbReference type="GO" id="GO:0005525">
    <property type="term" value="F:GTP binding"/>
    <property type="evidence" value="ECO:0007669"/>
    <property type="project" value="UniProtKB-UniRule"/>
</dbReference>
<keyword evidence="5" id="KW-1003">Cell membrane</keyword>
<dbReference type="SMART" id="SM00673">
    <property type="entry name" value="CARP"/>
    <property type="match status" value="2"/>
</dbReference>
<evidence type="ECO:0000256" key="1">
    <source>
        <dbReference type="ARBA" id="ARBA00004342"/>
    </source>
</evidence>
<dbReference type="InterPro" id="IPR016098">
    <property type="entry name" value="CAP/MinC_C"/>
</dbReference>
<evidence type="ECO:0000256" key="6">
    <source>
        <dbReference type="ARBA" id="ARBA00022707"/>
    </source>
</evidence>
<keyword evidence="7 12" id="KW-0547">Nucleotide-binding</keyword>
<evidence type="ECO:0000256" key="9">
    <source>
        <dbReference type="ARBA" id="ARBA00023136"/>
    </source>
</evidence>
<evidence type="ECO:0000313" key="16">
    <source>
        <dbReference type="Proteomes" id="UP000663879"/>
    </source>
</evidence>
<dbReference type="PIRSF" id="PIRSF037947">
    <property type="entry name" value="Protein_XRP2"/>
    <property type="match status" value="1"/>
</dbReference>
<keyword evidence="16" id="KW-1185">Reference proteome</keyword>